<keyword evidence="3" id="KW-1185">Reference proteome</keyword>
<dbReference type="Pfam" id="PF07165">
    <property type="entry name" value="DUF1397"/>
    <property type="match status" value="1"/>
</dbReference>
<dbReference type="EMBL" id="CAKOGL010000030">
    <property type="protein sequence ID" value="CAH2107067.1"/>
    <property type="molecule type" value="Genomic_DNA"/>
</dbReference>
<organism evidence="2 3">
    <name type="scientific">Euphydryas editha</name>
    <name type="common">Edith's checkerspot</name>
    <dbReference type="NCBI Taxonomy" id="104508"/>
    <lineage>
        <taxon>Eukaryota</taxon>
        <taxon>Metazoa</taxon>
        <taxon>Ecdysozoa</taxon>
        <taxon>Arthropoda</taxon>
        <taxon>Hexapoda</taxon>
        <taxon>Insecta</taxon>
        <taxon>Pterygota</taxon>
        <taxon>Neoptera</taxon>
        <taxon>Endopterygota</taxon>
        <taxon>Lepidoptera</taxon>
        <taxon>Glossata</taxon>
        <taxon>Ditrysia</taxon>
        <taxon>Papilionoidea</taxon>
        <taxon>Nymphalidae</taxon>
        <taxon>Nymphalinae</taxon>
        <taxon>Euphydryas</taxon>
    </lineage>
</organism>
<evidence type="ECO:0000256" key="1">
    <source>
        <dbReference type="SAM" id="SignalP"/>
    </source>
</evidence>
<gene>
    <name evidence="2" type="ORF">EEDITHA_LOCUS21130</name>
</gene>
<keyword evidence="1" id="KW-0732">Signal</keyword>
<dbReference type="InterPro" id="IPR009832">
    <property type="entry name" value="DUF1397"/>
</dbReference>
<evidence type="ECO:0000313" key="3">
    <source>
        <dbReference type="Proteomes" id="UP001153954"/>
    </source>
</evidence>
<feature type="signal peptide" evidence="1">
    <location>
        <begin position="1"/>
        <end position="17"/>
    </location>
</feature>
<proteinExistence type="predicted"/>
<reference evidence="2" key="1">
    <citation type="submission" date="2022-03" db="EMBL/GenBank/DDBJ databases">
        <authorList>
            <person name="Tunstrom K."/>
        </authorList>
    </citation>
    <scope>NUCLEOTIDE SEQUENCE</scope>
</reference>
<evidence type="ECO:0008006" key="4">
    <source>
        <dbReference type="Google" id="ProtNLM"/>
    </source>
</evidence>
<protein>
    <recommendedName>
        <fullName evidence="4">27 kDa hemolymph protein</fullName>
    </recommendedName>
</protein>
<dbReference type="PANTHER" id="PTHR20997:SF2">
    <property type="entry name" value="EG:BACR42I17.2 PROTEIN-RELATED"/>
    <property type="match status" value="1"/>
</dbReference>
<sequence length="243" mass="27227">MIWKTVLLTFLAVGALAEYEVTNEQREQIKTIIKQTCTRNGAEDQADAVETTIKNFVDCLKGLFSVDTIKKEIEDAKPNGALDEVFKKYCAKAPELKTCLHTFTGGVTPCLDASIREHVNTINNGTDQLIDFVCYKDGDRIALFIAEGGPECFQEKANGIRQCVEHAKEGISSPEDIKKMSMIDQLQQHCNRFDQLSACVVKSLEECSTPTPGNMAESLFKYVRNSSLCKVFTSTYFYNKYTK</sequence>
<accession>A0AAU9V6X8</accession>
<name>A0AAU9V6X8_EUPED</name>
<evidence type="ECO:0000313" key="2">
    <source>
        <dbReference type="EMBL" id="CAH2107067.1"/>
    </source>
</evidence>
<dbReference type="AlphaFoldDB" id="A0AAU9V6X8"/>
<dbReference type="Proteomes" id="UP001153954">
    <property type="component" value="Unassembled WGS sequence"/>
</dbReference>
<comment type="caution">
    <text evidence="2">The sequence shown here is derived from an EMBL/GenBank/DDBJ whole genome shotgun (WGS) entry which is preliminary data.</text>
</comment>
<feature type="chain" id="PRO_5043908550" description="27 kDa hemolymph protein" evidence="1">
    <location>
        <begin position="18"/>
        <end position="243"/>
    </location>
</feature>
<dbReference type="PANTHER" id="PTHR20997">
    <property type="entry name" value="EG:BACR42I17.2 PROTEIN-RELATED"/>
    <property type="match status" value="1"/>
</dbReference>